<dbReference type="AlphaFoldDB" id="A0A8J1U054"/>
<dbReference type="Proteomes" id="UP000749559">
    <property type="component" value="Unassembled WGS sequence"/>
</dbReference>
<gene>
    <name evidence="1" type="ORF">OFUS_LOCUS21522</name>
</gene>
<organism evidence="1 2">
    <name type="scientific">Owenia fusiformis</name>
    <name type="common">Polychaete worm</name>
    <dbReference type="NCBI Taxonomy" id="6347"/>
    <lineage>
        <taxon>Eukaryota</taxon>
        <taxon>Metazoa</taxon>
        <taxon>Spiralia</taxon>
        <taxon>Lophotrochozoa</taxon>
        <taxon>Annelida</taxon>
        <taxon>Polychaeta</taxon>
        <taxon>Sedentaria</taxon>
        <taxon>Canalipalpata</taxon>
        <taxon>Sabellida</taxon>
        <taxon>Oweniida</taxon>
        <taxon>Oweniidae</taxon>
        <taxon>Owenia</taxon>
    </lineage>
</organism>
<dbReference type="EMBL" id="CAIIXF020000010">
    <property type="protein sequence ID" value="CAH1797190.1"/>
    <property type="molecule type" value="Genomic_DNA"/>
</dbReference>
<accession>A0A8J1U054</accession>
<keyword evidence="2" id="KW-1185">Reference proteome</keyword>
<comment type="caution">
    <text evidence="1">The sequence shown here is derived from an EMBL/GenBank/DDBJ whole genome shotgun (WGS) entry which is preliminary data.</text>
</comment>
<reference evidence="1" key="1">
    <citation type="submission" date="2022-03" db="EMBL/GenBank/DDBJ databases">
        <authorList>
            <person name="Martin C."/>
        </authorList>
    </citation>
    <scope>NUCLEOTIDE SEQUENCE</scope>
</reference>
<evidence type="ECO:0000313" key="1">
    <source>
        <dbReference type="EMBL" id="CAH1797190.1"/>
    </source>
</evidence>
<proteinExistence type="predicted"/>
<name>A0A8J1U054_OWEFU</name>
<sequence>MYIKSQIILNLITKSGSFESTLARSSHFQQLKMNTFVILAFFVAGAYSQLNQVADLEGNLFDCEFVVGQNCCSIRRYDADALDEDFATCMGGSSWNQDICGCVVQESCDCPSEPFEPIVDDICKDQAALDANGACCQDNRAYFPVAAAPSNYTFGGEEMECHPVMTFDFGSEVCSCVGEALMETAAPGAP</sequence>
<evidence type="ECO:0000313" key="2">
    <source>
        <dbReference type="Proteomes" id="UP000749559"/>
    </source>
</evidence>
<protein>
    <submittedName>
        <fullName evidence="1">Uncharacterized protein</fullName>
    </submittedName>
</protein>